<feature type="compositionally biased region" description="Basic and acidic residues" evidence="1">
    <location>
        <begin position="113"/>
        <end position="126"/>
    </location>
</feature>
<dbReference type="RefSeq" id="WP_160553664.1">
    <property type="nucleotide sequence ID" value="NZ_CP047650.1"/>
</dbReference>
<gene>
    <name evidence="3" type="ORF">GT347_18830</name>
</gene>
<dbReference type="Proteomes" id="UP000464787">
    <property type="component" value="Chromosome"/>
</dbReference>
<evidence type="ECO:0000313" key="4">
    <source>
        <dbReference type="Proteomes" id="UP000464787"/>
    </source>
</evidence>
<keyword evidence="4" id="KW-1185">Reference proteome</keyword>
<evidence type="ECO:0000256" key="1">
    <source>
        <dbReference type="SAM" id="MobiDB-lite"/>
    </source>
</evidence>
<dbReference type="EMBL" id="CP047650">
    <property type="protein sequence ID" value="QHI99853.1"/>
    <property type="molecule type" value="Genomic_DNA"/>
</dbReference>
<dbReference type="Pfam" id="PF11005">
    <property type="entry name" value="DUF2844"/>
    <property type="match status" value="1"/>
</dbReference>
<feature type="signal peptide" evidence="2">
    <location>
        <begin position="1"/>
        <end position="29"/>
    </location>
</feature>
<evidence type="ECO:0000256" key="2">
    <source>
        <dbReference type="SAM" id="SignalP"/>
    </source>
</evidence>
<protein>
    <submittedName>
        <fullName evidence="3">DUF2844 domain-containing protein</fullName>
    </submittedName>
</protein>
<keyword evidence="2" id="KW-0732">Signal</keyword>
<reference evidence="3 4" key="1">
    <citation type="submission" date="2020-01" db="EMBL/GenBank/DDBJ databases">
        <title>Genome sequencing of strain KACC 21265.</title>
        <authorList>
            <person name="Heo J."/>
            <person name="Kim S.-J."/>
            <person name="Kim J.-S."/>
            <person name="Hong S.-B."/>
            <person name="Kwon S.-W."/>
        </authorList>
    </citation>
    <scope>NUCLEOTIDE SEQUENCE [LARGE SCALE GENOMIC DNA]</scope>
    <source>
        <strain evidence="3 4">KACC 21265</strain>
    </source>
</reference>
<sequence>MAHPFRSPLRRLSGAIAVLACLAPLHAFATLGGDEASIEADRVAMSGTAGTPAPAAAYTVKTFTLPSTTVIREYLGASGVVFAVAWEGPAMPDLKQLLGNTHFDAVDSGARSRNREGRRGPMELRPADASGMVFDSTGHMRAFAGRAYLTPQLPAGVDTDAIR</sequence>
<dbReference type="InterPro" id="IPR021267">
    <property type="entry name" value="DUF2844"/>
</dbReference>
<proteinExistence type="predicted"/>
<dbReference type="AlphaFoldDB" id="A0A857J9E9"/>
<evidence type="ECO:0000313" key="3">
    <source>
        <dbReference type="EMBL" id="QHI99853.1"/>
    </source>
</evidence>
<organism evidence="3 4">
    <name type="scientific">Xylophilus rhododendri</name>
    <dbReference type="NCBI Taxonomy" id="2697032"/>
    <lineage>
        <taxon>Bacteria</taxon>
        <taxon>Pseudomonadati</taxon>
        <taxon>Pseudomonadota</taxon>
        <taxon>Betaproteobacteria</taxon>
        <taxon>Burkholderiales</taxon>
        <taxon>Xylophilus</taxon>
    </lineage>
</organism>
<name>A0A857J9E9_9BURK</name>
<feature type="chain" id="PRO_5032561834" evidence="2">
    <location>
        <begin position="30"/>
        <end position="163"/>
    </location>
</feature>
<dbReference type="KEGG" id="xyk:GT347_18830"/>
<feature type="region of interest" description="Disordered" evidence="1">
    <location>
        <begin position="108"/>
        <end position="129"/>
    </location>
</feature>
<accession>A0A857J9E9</accession>